<keyword evidence="4 5" id="KW-0472">Membrane</keyword>
<dbReference type="AlphaFoldDB" id="F1L478"/>
<dbReference type="PRINTS" id="PR00171">
    <property type="entry name" value="SUGRTRNSPORT"/>
</dbReference>
<dbReference type="InterPro" id="IPR045263">
    <property type="entry name" value="GLUT"/>
</dbReference>
<evidence type="ECO:0000256" key="2">
    <source>
        <dbReference type="ARBA" id="ARBA00022692"/>
    </source>
</evidence>
<protein>
    <submittedName>
        <fullName evidence="7">Solute carrier family 2, facilitated glucose transporter member 9</fullName>
    </submittedName>
</protein>
<feature type="transmembrane region" description="Helical" evidence="5">
    <location>
        <begin position="335"/>
        <end position="355"/>
    </location>
</feature>
<evidence type="ECO:0000313" key="7">
    <source>
        <dbReference type="EMBL" id="ADY44932.1"/>
    </source>
</evidence>
<dbReference type="Gene3D" id="1.20.1250.20">
    <property type="entry name" value="MFS general substrate transporter like domains"/>
    <property type="match status" value="1"/>
</dbReference>
<name>F1L478_ASCSU</name>
<dbReference type="InterPro" id="IPR005829">
    <property type="entry name" value="Sugar_transporter_CS"/>
</dbReference>
<dbReference type="PROSITE" id="PS50850">
    <property type="entry name" value="MFS"/>
    <property type="match status" value="1"/>
</dbReference>
<dbReference type="SUPFAM" id="SSF103473">
    <property type="entry name" value="MFS general substrate transporter"/>
    <property type="match status" value="1"/>
</dbReference>
<feature type="transmembrane region" description="Helical" evidence="5">
    <location>
        <begin position="304"/>
        <end position="323"/>
    </location>
</feature>
<keyword evidence="7" id="KW-0813">Transport</keyword>
<evidence type="ECO:0000256" key="4">
    <source>
        <dbReference type="ARBA" id="ARBA00023136"/>
    </source>
</evidence>
<comment type="subcellular location">
    <subcellularLocation>
        <location evidence="1">Membrane</location>
        <topology evidence="1">Multi-pass membrane protein</topology>
    </subcellularLocation>
</comment>
<dbReference type="GO" id="GO:0015149">
    <property type="term" value="F:hexose transmembrane transporter activity"/>
    <property type="evidence" value="ECO:0007669"/>
    <property type="project" value="TreeGrafter"/>
</dbReference>
<feature type="transmembrane region" description="Helical" evidence="5">
    <location>
        <begin position="270"/>
        <end position="292"/>
    </location>
</feature>
<dbReference type="PANTHER" id="PTHR23503:SF17">
    <property type="entry name" value="MAJOR FACILITATOR SUPERFAMILY (MFS) PROFILE DOMAIN-CONTAINING PROTEIN"/>
    <property type="match status" value="1"/>
</dbReference>
<dbReference type="EMBL" id="JI171027">
    <property type="protein sequence ID" value="ADY44932.1"/>
    <property type="molecule type" value="mRNA"/>
</dbReference>
<feature type="transmembrane region" description="Helical" evidence="5">
    <location>
        <begin position="404"/>
        <end position="427"/>
    </location>
</feature>
<feature type="transmembrane region" description="Helical" evidence="5">
    <location>
        <begin position="154"/>
        <end position="178"/>
    </location>
</feature>
<feature type="domain" description="Major facilitator superfamily (MFS) profile" evidence="6">
    <location>
        <begin position="13"/>
        <end position="459"/>
    </location>
</feature>
<dbReference type="Pfam" id="PF00083">
    <property type="entry name" value="Sugar_tr"/>
    <property type="match status" value="1"/>
</dbReference>
<reference evidence="7" key="1">
    <citation type="journal article" date="2011" name="Genome Res.">
        <title>Deep small RNA sequencing from the nematode Ascaris reveals conservation, functional diversification, and novel developmental profiles.</title>
        <authorList>
            <person name="Wang J."/>
            <person name="Czech B."/>
            <person name="Crunk A."/>
            <person name="Wallace A."/>
            <person name="Mitreva M."/>
            <person name="Hannon G.J."/>
            <person name="Davis R.E."/>
        </authorList>
    </citation>
    <scope>NUCLEOTIDE SEQUENCE</scope>
</reference>
<dbReference type="InterPro" id="IPR036259">
    <property type="entry name" value="MFS_trans_sf"/>
</dbReference>
<feature type="transmembrane region" description="Helical" evidence="5">
    <location>
        <begin position="7"/>
        <end position="26"/>
    </location>
</feature>
<keyword evidence="2 5" id="KW-0812">Transmembrane</keyword>
<dbReference type="PANTHER" id="PTHR23503">
    <property type="entry name" value="SOLUTE CARRIER FAMILY 2"/>
    <property type="match status" value="1"/>
</dbReference>
<sequence>MSKFPGLRLFVVSVIVSFGGSFHFGYQLVITNPSQSAFLAFLNSSFASNYGSTLDVTKAETIWSVIVAILFVGAIVGSLSLELVGEKLGRKRGMYLSFTITTIAVAASMVSFFINSFELYSVSRVLTGYSLGLSLGLIALYLNESSPKECRGFVSMMVGVMVQFGTVIGSILAMPSIFGTTNDWWHIYLVECIIVLFVLLALPFMPESPGYLMLCGDETAARKSILFFRCYKPDEVDAVLHEIKENLKQNAKALSVFQVWNQRQTRKGTIVGMAISLSMAFSGIAVINAYAVEILKESGLSLSAASIGNIILSAVSLLAIVMSSFTVDRYGRRPLILISNWAILLLNVTIVSLMYCFNKFHYSWIGYTLVAIISLFIIFFAIGPGPLCYFITAEMVGQSAKAAAQSWASFTQMSSRALVLAIYLPIANQIGQAFAYLSLFIAPTAIGLIFLYFNMPETKNKNHNEVLEAVTNLPSVSKILRPKSAAVEPHDFVASNDFSCAVEKF</sequence>
<evidence type="ECO:0000256" key="3">
    <source>
        <dbReference type="ARBA" id="ARBA00022989"/>
    </source>
</evidence>
<keyword evidence="7" id="KW-0762">Sugar transport</keyword>
<evidence type="ECO:0000259" key="6">
    <source>
        <dbReference type="PROSITE" id="PS50850"/>
    </source>
</evidence>
<keyword evidence="3 5" id="KW-1133">Transmembrane helix</keyword>
<feature type="transmembrane region" description="Helical" evidence="5">
    <location>
        <begin position="433"/>
        <end position="453"/>
    </location>
</feature>
<dbReference type="InterPro" id="IPR003663">
    <property type="entry name" value="Sugar/inositol_transpt"/>
</dbReference>
<feature type="transmembrane region" description="Helical" evidence="5">
    <location>
        <begin position="93"/>
        <end position="114"/>
    </location>
</feature>
<feature type="transmembrane region" description="Helical" evidence="5">
    <location>
        <begin position="367"/>
        <end position="392"/>
    </location>
</feature>
<dbReference type="InterPro" id="IPR020846">
    <property type="entry name" value="MFS_dom"/>
</dbReference>
<feature type="transmembrane region" description="Helical" evidence="5">
    <location>
        <begin position="184"/>
        <end position="204"/>
    </location>
</feature>
<evidence type="ECO:0000256" key="5">
    <source>
        <dbReference type="SAM" id="Phobius"/>
    </source>
</evidence>
<proteinExistence type="evidence at transcript level"/>
<feature type="transmembrane region" description="Helical" evidence="5">
    <location>
        <begin position="62"/>
        <end position="81"/>
    </location>
</feature>
<accession>F1L478</accession>
<dbReference type="PROSITE" id="PS00216">
    <property type="entry name" value="SUGAR_TRANSPORT_1"/>
    <property type="match status" value="1"/>
</dbReference>
<feature type="transmembrane region" description="Helical" evidence="5">
    <location>
        <begin position="126"/>
        <end position="142"/>
    </location>
</feature>
<dbReference type="GO" id="GO:0016020">
    <property type="term" value="C:membrane"/>
    <property type="evidence" value="ECO:0007669"/>
    <property type="project" value="UniProtKB-SubCell"/>
</dbReference>
<dbReference type="InterPro" id="IPR005828">
    <property type="entry name" value="MFS_sugar_transport-like"/>
</dbReference>
<evidence type="ECO:0000256" key="1">
    <source>
        <dbReference type="ARBA" id="ARBA00004141"/>
    </source>
</evidence>
<organism evidence="7">
    <name type="scientific">Ascaris suum</name>
    <name type="common">Pig roundworm</name>
    <name type="synonym">Ascaris lumbricoides</name>
    <dbReference type="NCBI Taxonomy" id="6253"/>
    <lineage>
        <taxon>Eukaryota</taxon>
        <taxon>Metazoa</taxon>
        <taxon>Ecdysozoa</taxon>
        <taxon>Nematoda</taxon>
        <taxon>Chromadorea</taxon>
        <taxon>Rhabditida</taxon>
        <taxon>Spirurina</taxon>
        <taxon>Ascaridomorpha</taxon>
        <taxon>Ascaridoidea</taxon>
        <taxon>Ascarididae</taxon>
        <taxon>Ascaris</taxon>
    </lineage>
</organism>